<gene>
    <name evidence="1" type="ORF">M409DRAFT_48611</name>
</gene>
<evidence type="ECO:0000313" key="2">
    <source>
        <dbReference type="Proteomes" id="UP000799537"/>
    </source>
</evidence>
<dbReference type="AlphaFoldDB" id="A0A6A6D5I0"/>
<dbReference type="EMBL" id="ML993579">
    <property type="protein sequence ID" value="KAF2173668.1"/>
    <property type="molecule type" value="Genomic_DNA"/>
</dbReference>
<dbReference type="Proteomes" id="UP000799537">
    <property type="component" value="Unassembled WGS sequence"/>
</dbReference>
<proteinExistence type="predicted"/>
<accession>A0A6A6D5I0</accession>
<name>A0A6A6D5I0_ZASCE</name>
<dbReference type="GeneID" id="54564263"/>
<reference evidence="1" key="1">
    <citation type="journal article" date="2020" name="Stud. Mycol.">
        <title>101 Dothideomycetes genomes: a test case for predicting lifestyles and emergence of pathogens.</title>
        <authorList>
            <person name="Haridas S."/>
            <person name="Albert R."/>
            <person name="Binder M."/>
            <person name="Bloem J."/>
            <person name="Labutti K."/>
            <person name="Salamov A."/>
            <person name="Andreopoulos B."/>
            <person name="Baker S."/>
            <person name="Barry K."/>
            <person name="Bills G."/>
            <person name="Bluhm B."/>
            <person name="Cannon C."/>
            <person name="Castanera R."/>
            <person name="Culley D."/>
            <person name="Daum C."/>
            <person name="Ezra D."/>
            <person name="Gonzalez J."/>
            <person name="Henrissat B."/>
            <person name="Kuo A."/>
            <person name="Liang C."/>
            <person name="Lipzen A."/>
            <person name="Lutzoni F."/>
            <person name="Magnuson J."/>
            <person name="Mondo S."/>
            <person name="Nolan M."/>
            <person name="Ohm R."/>
            <person name="Pangilinan J."/>
            <person name="Park H.-J."/>
            <person name="Ramirez L."/>
            <person name="Alfaro M."/>
            <person name="Sun H."/>
            <person name="Tritt A."/>
            <person name="Yoshinaga Y."/>
            <person name="Zwiers L.-H."/>
            <person name="Turgeon B."/>
            <person name="Goodwin S."/>
            <person name="Spatafora J."/>
            <person name="Crous P."/>
            <person name="Grigoriev I."/>
        </authorList>
    </citation>
    <scope>NUCLEOTIDE SEQUENCE</scope>
    <source>
        <strain evidence="1">ATCC 36951</strain>
    </source>
</reference>
<keyword evidence="2" id="KW-1185">Reference proteome</keyword>
<evidence type="ECO:0000313" key="1">
    <source>
        <dbReference type="EMBL" id="KAF2173668.1"/>
    </source>
</evidence>
<organism evidence="1 2">
    <name type="scientific">Zasmidium cellare ATCC 36951</name>
    <dbReference type="NCBI Taxonomy" id="1080233"/>
    <lineage>
        <taxon>Eukaryota</taxon>
        <taxon>Fungi</taxon>
        <taxon>Dikarya</taxon>
        <taxon>Ascomycota</taxon>
        <taxon>Pezizomycotina</taxon>
        <taxon>Dothideomycetes</taxon>
        <taxon>Dothideomycetidae</taxon>
        <taxon>Mycosphaerellales</taxon>
        <taxon>Mycosphaerellaceae</taxon>
        <taxon>Zasmidium</taxon>
    </lineage>
</organism>
<dbReference type="RefSeq" id="XP_033674557.1">
    <property type="nucleotide sequence ID" value="XM_033810991.1"/>
</dbReference>
<sequence length="100" mass="10823">MAFDLQISHNSCLSDLLVNRCSSTDCVASESRFVHSNQADLSLAAPVQTENIAEPMKPDSIRMSSVCTCQISFRGSKFPSLKAFTIFRNMSSSLAAVSVS</sequence>
<protein>
    <submittedName>
        <fullName evidence="1">Uncharacterized protein</fullName>
    </submittedName>
</protein>